<feature type="transmembrane region" description="Helical" evidence="1">
    <location>
        <begin position="194"/>
        <end position="213"/>
    </location>
</feature>
<dbReference type="SUPFAM" id="SSF48317">
    <property type="entry name" value="Acid phosphatase/Vanadium-dependent haloperoxidase"/>
    <property type="match status" value="1"/>
</dbReference>
<organism evidence="3 4">
    <name type="scientific">Virgisporangium ochraceum</name>
    <dbReference type="NCBI Taxonomy" id="65505"/>
    <lineage>
        <taxon>Bacteria</taxon>
        <taxon>Bacillati</taxon>
        <taxon>Actinomycetota</taxon>
        <taxon>Actinomycetes</taxon>
        <taxon>Micromonosporales</taxon>
        <taxon>Micromonosporaceae</taxon>
        <taxon>Virgisporangium</taxon>
    </lineage>
</organism>
<feature type="transmembrane region" description="Helical" evidence="1">
    <location>
        <begin position="65"/>
        <end position="90"/>
    </location>
</feature>
<accession>A0A8J3ZZ02</accession>
<gene>
    <name evidence="3" type="ORF">Voc01_048530</name>
</gene>
<keyword evidence="1" id="KW-1133">Transmembrane helix</keyword>
<dbReference type="Pfam" id="PF01569">
    <property type="entry name" value="PAP2"/>
    <property type="match status" value="1"/>
</dbReference>
<dbReference type="InterPro" id="IPR000326">
    <property type="entry name" value="PAP2/HPO"/>
</dbReference>
<dbReference type="Proteomes" id="UP000635606">
    <property type="component" value="Unassembled WGS sequence"/>
</dbReference>
<dbReference type="SMART" id="SM00014">
    <property type="entry name" value="acidPPc"/>
    <property type="match status" value="1"/>
</dbReference>
<keyword evidence="4" id="KW-1185">Reference proteome</keyword>
<dbReference type="AlphaFoldDB" id="A0A8J3ZZ02"/>
<name>A0A8J3ZZ02_9ACTN</name>
<feature type="transmembrane region" description="Helical" evidence="1">
    <location>
        <begin position="137"/>
        <end position="157"/>
    </location>
</feature>
<evidence type="ECO:0000313" key="3">
    <source>
        <dbReference type="EMBL" id="GIJ69936.1"/>
    </source>
</evidence>
<protein>
    <recommendedName>
        <fullName evidence="2">Phosphatidic acid phosphatase type 2/haloperoxidase domain-containing protein</fullName>
    </recommendedName>
</protein>
<dbReference type="InterPro" id="IPR036938">
    <property type="entry name" value="PAP2/HPO_sf"/>
</dbReference>
<dbReference type="RefSeq" id="WP_203929850.1">
    <property type="nucleotide sequence ID" value="NZ_BOPH01000070.1"/>
</dbReference>
<keyword evidence="1" id="KW-0812">Transmembrane</keyword>
<evidence type="ECO:0000313" key="4">
    <source>
        <dbReference type="Proteomes" id="UP000635606"/>
    </source>
</evidence>
<feature type="transmembrane region" description="Helical" evidence="1">
    <location>
        <begin position="15"/>
        <end position="35"/>
    </location>
</feature>
<feature type="transmembrane region" description="Helical" evidence="1">
    <location>
        <begin position="97"/>
        <end position="117"/>
    </location>
</feature>
<dbReference type="EMBL" id="BOPH01000070">
    <property type="protein sequence ID" value="GIJ69936.1"/>
    <property type="molecule type" value="Genomic_DNA"/>
</dbReference>
<feature type="domain" description="Phosphatidic acid phosphatase type 2/haloperoxidase" evidence="2">
    <location>
        <begin position="99"/>
        <end position="209"/>
    </location>
</feature>
<sequence>MGINRQIGKHVLRKVVVPGIVLYLSMVAVGLLLSFPLKNLLKPEDEVNRDLAEGRTPDWTSTTGIISRLADTASIIALLLIFALLLRWVFRRWAEAVTLMTAVLLQASVFLLTALVIDRQRPAVPQLDEAPPTSSFPSGHTGAAVALYGGLAIIVGWRMRHRIPKALLISVLVAIPFLVAAARMYRGMHHPSDVFFGAVNGIACLTIAVRAWLTTRGSAFVLRQRQPSRYSEPSPQR</sequence>
<dbReference type="PANTHER" id="PTHR14969:SF13">
    <property type="entry name" value="AT30094P"/>
    <property type="match status" value="1"/>
</dbReference>
<comment type="caution">
    <text evidence="3">The sequence shown here is derived from an EMBL/GenBank/DDBJ whole genome shotgun (WGS) entry which is preliminary data.</text>
</comment>
<evidence type="ECO:0000256" key="1">
    <source>
        <dbReference type="SAM" id="Phobius"/>
    </source>
</evidence>
<dbReference type="PANTHER" id="PTHR14969">
    <property type="entry name" value="SPHINGOSINE-1-PHOSPHATE PHOSPHOHYDROLASE"/>
    <property type="match status" value="1"/>
</dbReference>
<reference evidence="3" key="1">
    <citation type="submission" date="2021-01" db="EMBL/GenBank/DDBJ databases">
        <title>Whole genome shotgun sequence of Virgisporangium ochraceum NBRC 16418.</title>
        <authorList>
            <person name="Komaki H."/>
            <person name="Tamura T."/>
        </authorList>
    </citation>
    <scope>NUCLEOTIDE SEQUENCE</scope>
    <source>
        <strain evidence="3">NBRC 16418</strain>
    </source>
</reference>
<proteinExistence type="predicted"/>
<evidence type="ECO:0000259" key="2">
    <source>
        <dbReference type="SMART" id="SM00014"/>
    </source>
</evidence>
<dbReference type="Gene3D" id="1.20.144.10">
    <property type="entry name" value="Phosphatidic acid phosphatase type 2/haloperoxidase"/>
    <property type="match status" value="1"/>
</dbReference>
<keyword evidence="1" id="KW-0472">Membrane</keyword>
<feature type="transmembrane region" description="Helical" evidence="1">
    <location>
        <begin position="166"/>
        <end position="182"/>
    </location>
</feature>